<organism evidence="2">
    <name type="scientific">Eucalyptus grandis</name>
    <name type="common">Flooded gum</name>
    <dbReference type="NCBI Taxonomy" id="71139"/>
    <lineage>
        <taxon>Eukaryota</taxon>
        <taxon>Viridiplantae</taxon>
        <taxon>Streptophyta</taxon>
        <taxon>Embryophyta</taxon>
        <taxon>Tracheophyta</taxon>
        <taxon>Spermatophyta</taxon>
        <taxon>Magnoliopsida</taxon>
        <taxon>eudicotyledons</taxon>
        <taxon>Gunneridae</taxon>
        <taxon>Pentapetalae</taxon>
        <taxon>rosids</taxon>
        <taxon>malvids</taxon>
        <taxon>Myrtales</taxon>
        <taxon>Myrtaceae</taxon>
        <taxon>Myrtoideae</taxon>
        <taxon>Eucalypteae</taxon>
        <taxon>Eucalyptus</taxon>
    </lineage>
</organism>
<dbReference type="InParanoid" id="A0A059CRW9"/>
<sequence>MRKNVPARLVSHAPGKYGELASCGIPSITQTARLWIVTEPGNHGTIDKPLLGQVPAPSEWTWSDKSDDRAVEVRGNL</sequence>
<evidence type="ECO:0000313" key="2">
    <source>
        <dbReference type="EMBL" id="KCW80700.1"/>
    </source>
</evidence>
<reference evidence="2" key="1">
    <citation type="submission" date="2013-07" db="EMBL/GenBank/DDBJ databases">
        <title>The genome of Eucalyptus grandis.</title>
        <authorList>
            <person name="Schmutz J."/>
            <person name="Hayes R."/>
            <person name="Myburg A."/>
            <person name="Tuskan G."/>
            <person name="Grattapaglia D."/>
            <person name="Rokhsar D.S."/>
        </authorList>
    </citation>
    <scope>NUCLEOTIDE SEQUENCE</scope>
    <source>
        <tissue evidence="2">Leaf extractions</tissue>
    </source>
</reference>
<feature type="region of interest" description="Disordered" evidence="1">
    <location>
        <begin position="57"/>
        <end position="77"/>
    </location>
</feature>
<dbReference type="AlphaFoldDB" id="A0A059CRW9"/>
<protein>
    <submittedName>
        <fullName evidence="2">Uncharacterized protein</fullName>
    </submittedName>
</protein>
<accession>A0A059CRW9</accession>
<name>A0A059CRW9_EUCGR</name>
<evidence type="ECO:0000256" key="1">
    <source>
        <dbReference type="SAM" id="MobiDB-lite"/>
    </source>
</evidence>
<dbReference type="EMBL" id="KK198755">
    <property type="protein sequence ID" value="KCW80700.1"/>
    <property type="molecule type" value="Genomic_DNA"/>
</dbReference>
<feature type="compositionally biased region" description="Basic and acidic residues" evidence="1">
    <location>
        <begin position="62"/>
        <end position="77"/>
    </location>
</feature>
<dbReference type="Gramene" id="KCW80700">
    <property type="protein sequence ID" value="KCW80700"/>
    <property type="gene ID" value="EUGRSUZ_C02097"/>
</dbReference>
<proteinExistence type="predicted"/>
<gene>
    <name evidence="2" type="ORF">EUGRSUZ_C02097</name>
</gene>